<name>A0AAV6RYJ7_SOLSE</name>
<feature type="region of interest" description="Disordered" evidence="1">
    <location>
        <begin position="97"/>
        <end position="122"/>
    </location>
</feature>
<dbReference type="Proteomes" id="UP000693946">
    <property type="component" value="Linkage Group LG17"/>
</dbReference>
<dbReference type="EMBL" id="JAGKHQ010000009">
    <property type="protein sequence ID" value="KAG7509325.1"/>
    <property type="molecule type" value="Genomic_DNA"/>
</dbReference>
<gene>
    <name evidence="2" type="ORF">JOB18_041152</name>
</gene>
<reference evidence="2 3" key="1">
    <citation type="journal article" date="2021" name="Sci. Rep.">
        <title>Chromosome anchoring in Senegalese sole (Solea senegalensis) reveals sex-associated markers and genome rearrangements in flatfish.</title>
        <authorList>
            <person name="Guerrero-Cozar I."/>
            <person name="Gomez-Garrido J."/>
            <person name="Berbel C."/>
            <person name="Martinez-Blanch J.F."/>
            <person name="Alioto T."/>
            <person name="Claros M.G."/>
            <person name="Gagnaire P.A."/>
            <person name="Manchado M."/>
        </authorList>
    </citation>
    <scope>NUCLEOTIDE SEQUENCE [LARGE SCALE GENOMIC DNA]</scope>
    <source>
        <strain evidence="2">Sse05_10M</strain>
    </source>
</reference>
<evidence type="ECO:0000313" key="2">
    <source>
        <dbReference type="EMBL" id="KAG7509325.1"/>
    </source>
</evidence>
<dbReference type="AlphaFoldDB" id="A0AAV6RYJ7"/>
<proteinExistence type="predicted"/>
<accession>A0AAV6RYJ7</accession>
<organism evidence="2 3">
    <name type="scientific">Solea senegalensis</name>
    <name type="common">Senegalese sole</name>
    <dbReference type="NCBI Taxonomy" id="28829"/>
    <lineage>
        <taxon>Eukaryota</taxon>
        <taxon>Metazoa</taxon>
        <taxon>Chordata</taxon>
        <taxon>Craniata</taxon>
        <taxon>Vertebrata</taxon>
        <taxon>Euteleostomi</taxon>
        <taxon>Actinopterygii</taxon>
        <taxon>Neopterygii</taxon>
        <taxon>Teleostei</taxon>
        <taxon>Neoteleostei</taxon>
        <taxon>Acanthomorphata</taxon>
        <taxon>Carangaria</taxon>
        <taxon>Pleuronectiformes</taxon>
        <taxon>Pleuronectoidei</taxon>
        <taxon>Soleidae</taxon>
        <taxon>Solea</taxon>
    </lineage>
</organism>
<keyword evidence="3" id="KW-1185">Reference proteome</keyword>
<sequence>MRLLPDTLSKSFTLQPTVSAPTEEDHFGDICAVTALVLQKRNKWDIMTTTRITSKKKKVMSANKLDGGLWSLGLKTETVKDIERRGTSTVFIRPKNLKTNDKDTGESSSTVAIVDDTRPQIR</sequence>
<evidence type="ECO:0000313" key="3">
    <source>
        <dbReference type="Proteomes" id="UP000693946"/>
    </source>
</evidence>
<evidence type="ECO:0000256" key="1">
    <source>
        <dbReference type="SAM" id="MobiDB-lite"/>
    </source>
</evidence>
<protein>
    <submittedName>
        <fullName evidence="2">Uncharacterized protein</fullName>
    </submittedName>
</protein>
<comment type="caution">
    <text evidence="2">The sequence shown here is derived from an EMBL/GenBank/DDBJ whole genome shotgun (WGS) entry which is preliminary data.</text>
</comment>